<organism evidence="1 2">
    <name type="scientific">Candidatus Mycolicibacterium alkanivorans</name>
    <dbReference type="NCBI Taxonomy" id="2954114"/>
    <lineage>
        <taxon>Bacteria</taxon>
        <taxon>Bacillati</taxon>
        <taxon>Actinomycetota</taxon>
        <taxon>Actinomycetes</taxon>
        <taxon>Mycobacteriales</taxon>
        <taxon>Mycobacteriaceae</taxon>
        <taxon>Mycolicibacterium</taxon>
    </lineage>
</organism>
<protein>
    <submittedName>
        <fullName evidence="1">Uncharacterized protein</fullName>
    </submittedName>
</protein>
<dbReference type="EMBL" id="JAIVFL010000001">
    <property type="protein sequence ID" value="MCI4674480.1"/>
    <property type="molecule type" value="Genomic_DNA"/>
</dbReference>
<evidence type="ECO:0000313" key="1">
    <source>
        <dbReference type="EMBL" id="MCI4674480.1"/>
    </source>
</evidence>
<reference evidence="1" key="1">
    <citation type="journal article" date="2022" name="ISME J.">
        <title>Identification of active gaseous-alkane degraders at natural gas seeps.</title>
        <authorList>
            <person name="Farhan Ul Haque M."/>
            <person name="Hernandez M."/>
            <person name="Crombie A.T."/>
            <person name="Murrell J.C."/>
        </authorList>
    </citation>
    <scope>NUCLEOTIDE SEQUENCE</scope>
    <source>
        <strain evidence="1">ANDR5</strain>
    </source>
</reference>
<evidence type="ECO:0000313" key="2">
    <source>
        <dbReference type="Proteomes" id="UP001139068"/>
    </source>
</evidence>
<dbReference type="RefSeq" id="WP_243070908.1">
    <property type="nucleotide sequence ID" value="NZ_JAIVFL010000001.1"/>
</dbReference>
<name>A0ABS9YTF4_9MYCO</name>
<proteinExistence type="predicted"/>
<accession>A0ABS9YTF4</accession>
<keyword evidence="2" id="KW-1185">Reference proteome</keyword>
<sequence length="90" mass="9819">MTALIAILLLTVVLLAPVGVVAAIASVAHRDGTLRLHIGQFRVGAPLVGRLYDDGYDADARRVEHDLDAVRTRFEEHPVWPSPGVLGERR</sequence>
<gene>
    <name evidence="1" type="ORF">K9U37_05900</name>
</gene>
<dbReference type="Proteomes" id="UP001139068">
    <property type="component" value="Unassembled WGS sequence"/>
</dbReference>
<comment type="caution">
    <text evidence="1">The sequence shown here is derived from an EMBL/GenBank/DDBJ whole genome shotgun (WGS) entry which is preliminary data.</text>
</comment>